<protein>
    <recommendedName>
        <fullName evidence="3">Aminotransferase-like plant mobile domain-containing protein</fullName>
    </recommendedName>
</protein>
<reference evidence="1 2" key="1">
    <citation type="submission" date="2018-04" db="EMBL/GenBank/DDBJ databases">
        <authorList>
            <person name="Vogel A."/>
        </authorList>
    </citation>
    <scope>NUCLEOTIDE SEQUENCE [LARGE SCALE GENOMIC DNA]</scope>
</reference>
<dbReference type="Proteomes" id="UP000595140">
    <property type="component" value="Unassembled WGS sequence"/>
</dbReference>
<proteinExistence type="predicted"/>
<evidence type="ECO:0000313" key="1">
    <source>
        <dbReference type="EMBL" id="VFQ89257.1"/>
    </source>
</evidence>
<sequence length="157" mass="17921">MDVHHGPISRDVLVLAPREHRCDAIGGCLIPLQLWVCERLPMTRPRSVVPLEQLVNVPYAVRCVCYHWWTDSTTHSSQAYRDQLDRLLEGDTVWCPPMGSSRCCLYCMADCYQRLDPGRHPDGFVPSHEIVRVHDLLGECICALGHVSILDYPHDYP</sequence>
<dbReference type="EMBL" id="OOIL02003813">
    <property type="protein sequence ID" value="VFQ89257.1"/>
    <property type="molecule type" value="Genomic_DNA"/>
</dbReference>
<dbReference type="OrthoDB" id="1751496at2759"/>
<evidence type="ECO:0008006" key="3">
    <source>
        <dbReference type="Google" id="ProtNLM"/>
    </source>
</evidence>
<gene>
    <name evidence="1" type="ORF">CCAM_LOCUS31033</name>
</gene>
<name>A0A484MLA0_9ASTE</name>
<organism evidence="1 2">
    <name type="scientific">Cuscuta campestris</name>
    <dbReference type="NCBI Taxonomy" id="132261"/>
    <lineage>
        <taxon>Eukaryota</taxon>
        <taxon>Viridiplantae</taxon>
        <taxon>Streptophyta</taxon>
        <taxon>Embryophyta</taxon>
        <taxon>Tracheophyta</taxon>
        <taxon>Spermatophyta</taxon>
        <taxon>Magnoliopsida</taxon>
        <taxon>eudicotyledons</taxon>
        <taxon>Gunneridae</taxon>
        <taxon>Pentapetalae</taxon>
        <taxon>asterids</taxon>
        <taxon>lamiids</taxon>
        <taxon>Solanales</taxon>
        <taxon>Convolvulaceae</taxon>
        <taxon>Cuscuteae</taxon>
        <taxon>Cuscuta</taxon>
        <taxon>Cuscuta subgen. Grammica</taxon>
        <taxon>Cuscuta sect. Cleistogrammica</taxon>
    </lineage>
</organism>
<keyword evidence="2" id="KW-1185">Reference proteome</keyword>
<evidence type="ECO:0000313" key="2">
    <source>
        <dbReference type="Proteomes" id="UP000595140"/>
    </source>
</evidence>
<dbReference type="AlphaFoldDB" id="A0A484MLA0"/>
<accession>A0A484MLA0</accession>